<feature type="transmembrane region" description="Helical" evidence="19">
    <location>
        <begin position="71"/>
        <end position="91"/>
    </location>
</feature>
<evidence type="ECO:0000313" key="20">
    <source>
        <dbReference type="EMBL" id="ERN42824.1"/>
    </source>
</evidence>
<evidence type="ECO:0000256" key="11">
    <source>
        <dbReference type="ARBA" id="ARBA00022842"/>
    </source>
</evidence>
<dbReference type="Pfam" id="PF02654">
    <property type="entry name" value="CobS"/>
    <property type="match status" value="1"/>
</dbReference>
<dbReference type="PANTHER" id="PTHR34148:SF1">
    <property type="entry name" value="ADENOSYLCOBINAMIDE-GDP RIBAZOLETRANSFERASE"/>
    <property type="match status" value="1"/>
</dbReference>
<evidence type="ECO:0000256" key="4">
    <source>
        <dbReference type="ARBA" id="ARBA00010561"/>
    </source>
</evidence>
<protein>
    <recommendedName>
        <fullName evidence="6 19">Adenosylcobinamide-GDP ribazoletransferase</fullName>
        <ecNumber evidence="5 19">2.7.8.26</ecNumber>
    </recommendedName>
    <alternativeName>
        <fullName evidence="16 19">Cobalamin synthase</fullName>
    </alternativeName>
    <alternativeName>
        <fullName evidence="15 19">Cobalamin-5'-phosphate synthase</fullName>
    </alternativeName>
</protein>
<dbReference type="InParanoid" id="U5DQD0"/>
<keyword evidence="12 19" id="KW-1133">Transmembrane helix</keyword>
<keyword evidence="11 19" id="KW-0460">Magnesium</keyword>
<evidence type="ECO:0000256" key="14">
    <source>
        <dbReference type="ARBA" id="ARBA00025228"/>
    </source>
</evidence>
<dbReference type="InterPro" id="IPR003805">
    <property type="entry name" value="CobS"/>
</dbReference>
<evidence type="ECO:0000256" key="1">
    <source>
        <dbReference type="ARBA" id="ARBA00001946"/>
    </source>
</evidence>
<dbReference type="AlphaFoldDB" id="U5DQD0"/>
<name>U5DQD0_9CHRO</name>
<organism evidence="20 21">
    <name type="scientific">Rubidibacter lacunae KORDI 51-2</name>
    <dbReference type="NCBI Taxonomy" id="582515"/>
    <lineage>
        <taxon>Bacteria</taxon>
        <taxon>Bacillati</taxon>
        <taxon>Cyanobacteriota</taxon>
        <taxon>Cyanophyceae</taxon>
        <taxon>Oscillatoriophycideae</taxon>
        <taxon>Chroococcales</taxon>
        <taxon>Aphanothecaceae</taxon>
        <taxon>Rubidibacter</taxon>
    </lineage>
</organism>
<evidence type="ECO:0000256" key="12">
    <source>
        <dbReference type="ARBA" id="ARBA00022989"/>
    </source>
</evidence>
<dbReference type="PANTHER" id="PTHR34148">
    <property type="entry name" value="ADENOSYLCOBINAMIDE-GDP RIBAZOLETRANSFERASE"/>
    <property type="match status" value="1"/>
</dbReference>
<feature type="transmembrane region" description="Helical" evidence="19">
    <location>
        <begin position="188"/>
        <end position="210"/>
    </location>
</feature>
<evidence type="ECO:0000256" key="15">
    <source>
        <dbReference type="ARBA" id="ARBA00032605"/>
    </source>
</evidence>
<comment type="function">
    <text evidence="14 19">Joins adenosylcobinamide-GDP and alpha-ribazole to generate adenosylcobalamin (Ado-cobalamin). Also synthesizes adenosylcobalamin 5'-phosphate from adenosylcobinamide-GDP and alpha-ribazole 5'-phosphate.</text>
</comment>
<evidence type="ECO:0000313" key="21">
    <source>
        <dbReference type="Proteomes" id="UP000016960"/>
    </source>
</evidence>
<keyword evidence="7 19" id="KW-1003">Cell membrane</keyword>
<evidence type="ECO:0000256" key="17">
    <source>
        <dbReference type="ARBA" id="ARBA00048623"/>
    </source>
</evidence>
<comment type="subcellular location">
    <subcellularLocation>
        <location evidence="2 19">Cell membrane</location>
        <topology evidence="2 19">Multi-pass membrane protein</topology>
    </subcellularLocation>
</comment>
<dbReference type="EC" id="2.7.8.26" evidence="5 19"/>
<evidence type="ECO:0000256" key="13">
    <source>
        <dbReference type="ARBA" id="ARBA00023136"/>
    </source>
</evidence>
<evidence type="ECO:0000256" key="19">
    <source>
        <dbReference type="HAMAP-Rule" id="MF_00719"/>
    </source>
</evidence>
<evidence type="ECO:0000256" key="6">
    <source>
        <dbReference type="ARBA" id="ARBA00015850"/>
    </source>
</evidence>
<feature type="transmembrane region" description="Helical" evidence="19">
    <location>
        <begin position="45"/>
        <end position="64"/>
    </location>
</feature>
<comment type="caution">
    <text evidence="20">The sequence shown here is derived from an EMBL/GenBank/DDBJ whole genome shotgun (WGS) entry which is preliminary data.</text>
</comment>
<proteinExistence type="inferred from homology"/>
<evidence type="ECO:0000256" key="10">
    <source>
        <dbReference type="ARBA" id="ARBA00022692"/>
    </source>
</evidence>
<evidence type="ECO:0000256" key="3">
    <source>
        <dbReference type="ARBA" id="ARBA00004663"/>
    </source>
</evidence>
<comment type="catalytic activity">
    <reaction evidence="18 19">
        <text>alpha-ribazole 5'-phosphate + adenosylcob(III)inamide-GDP = adenosylcob(III)alamin 5'-phosphate + GMP + H(+)</text>
        <dbReference type="Rhea" id="RHEA:23560"/>
        <dbReference type="ChEBI" id="CHEBI:15378"/>
        <dbReference type="ChEBI" id="CHEBI:57918"/>
        <dbReference type="ChEBI" id="CHEBI:58115"/>
        <dbReference type="ChEBI" id="CHEBI:60487"/>
        <dbReference type="ChEBI" id="CHEBI:60493"/>
        <dbReference type="EC" id="2.7.8.26"/>
    </reaction>
</comment>
<dbReference type="GO" id="GO:0009236">
    <property type="term" value="P:cobalamin biosynthetic process"/>
    <property type="evidence" value="ECO:0007669"/>
    <property type="project" value="UniProtKB-UniRule"/>
</dbReference>
<evidence type="ECO:0000256" key="8">
    <source>
        <dbReference type="ARBA" id="ARBA00022573"/>
    </source>
</evidence>
<comment type="cofactor">
    <cofactor evidence="1 19">
        <name>Mg(2+)</name>
        <dbReference type="ChEBI" id="CHEBI:18420"/>
    </cofactor>
</comment>
<dbReference type="eggNOG" id="COG0368">
    <property type="taxonomic scope" value="Bacteria"/>
</dbReference>
<evidence type="ECO:0000256" key="5">
    <source>
        <dbReference type="ARBA" id="ARBA00013200"/>
    </source>
</evidence>
<dbReference type="STRING" id="582515.KR51_00004430"/>
<feature type="transmembrane region" description="Helical" evidence="19">
    <location>
        <begin position="12"/>
        <end position="33"/>
    </location>
</feature>
<dbReference type="GO" id="GO:0008818">
    <property type="term" value="F:cobalamin 5'-phosphate synthase activity"/>
    <property type="evidence" value="ECO:0007669"/>
    <property type="project" value="UniProtKB-UniRule"/>
</dbReference>
<keyword evidence="10 19" id="KW-0812">Transmembrane</keyword>
<accession>U5DQD0</accession>
<comment type="pathway">
    <text evidence="3 19">Cofactor biosynthesis; adenosylcobalamin biosynthesis; adenosylcobalamin from cob(II)yrinate a,c-diamide: step 7/7.</text>
</comment>
<keyword evidence="8 19" id="KW-0169">Cobalamin biosynthesis</keyword>
<dbReference type="EMBL" id="ASSJ01000006">
    <property type="protein sequence ID" value="ERN42824.1"/>
    <property type="molecule type" value="Genomic_DNA"/>
</dbReference>
<evidence type="ECO:0000256" key="2">
    <source>
        <dbReference type="ARBA" id="ARBA00004651"/>
    </source>
</evidence>
<dbReference type="GO" id="GO:0051073">
    <property type="term" value="F:adenosylcobinamide-GDP ribazoletransferase activity"/>
    <property type="evidence" value="ECO:0007669"/>
    <property type="project" value="UniProtKB-UniRule"/>
</dbReference>
<dbReference type="HAMAP" id="MF_00719">
    <property type="entry name" value="CobS"/>
    <property type="match status" value="1"/>
</dbReference>
<comment type="similarity">
    <text evidence="4 19">Belongs to the CobS family.</text>
</comment>
<dbReference type="RefSeq" id="WP_022604279.1">
    <property type="nucleotide sequence ID" value="NZ_ASSJ01000006.1"/>
</dbReference>
<dbReference type="Proteomes" id="UP000016960">
    <property type="component" value="Unassembled WGS sequence"/>
</dbReference>
<gene>
    <name evidence="19" type="primary">cobS</name>
    <name evidence="20" type="ORF">KR51_00004430</name>
</gene>
<keyword evidence="21" id="KW-1185">Reference proteome</keyword>
<evidence type="ECO:0000256" key="18">
    <source>
        <dbReference type="ARBA" id="ARBA00049504"/>
    </source>
</evidence>
<dbReference type="GO" id="GO:0005886">
    <property type="term" value="C:plasma membrane"/>
    <property type="evidence" value="ECO:0007669"/>
    <property type="project" value="UniProtKB-SubCell"/>
</dbReference>
<evidence type="ECO:0000256" key="7">
    <source>
        <dbReference type="ARBA" id="ARBA00022475"/>
    </source>
</evidence>
<keyword evidence="13 19" id="KW-0472">Membrane</keyword>
<dbReference type="PATRIC" id="fig|582515.4.peg.503"/>
<feature type="transmembrane region" description="Helical" evidence="19">
    <location>
        <begin position="111"/>
        <end position="133"/>
    </location>
</feature>
<dbReference type="UniPathway" id="UPA00148">
    <property type="reaction ID" value="UER00238"/>
</dbReference>
<dbReference type="NCBIfam" id="TIGR00317">
    <property type="entry name" value="cobS"/>
    <property type="match status" value="1"/>
</dbReference>
<sequence length="256" mass="27077">MRSITQSVFRRAQSITQSLLGAVAFYTAIPLPACWGLDFQRVARWAALVGVAIGGILGAIDLLLAWSGMPALTRSALVVVLWVWMTGGLHLDGAIDTADGLAVLDPQRRLTVMRDSVVGAFGAIAGAAILVLKTAALSEISTSRWLCLMAAASWSRWGQVAAIAFYPYLHREGTGRFHKDGLQLPQDLLLGLAVALAVSGAAGWLGFAIASGGAATALISGAWLYRCLGGHTGDTYGAVVEWTEVMVLCWLTCWFG</sequence>
<keyword evidence="9 19" id="KW-0808">Transferase</keyword>
<reference evidence="20 21" key="1">
    <citation type="submission" date="2013-05" db="EMBL/GenBank/DDBJ databases">
        <title>Draft genome sequence of Rubidibacter lacunae KORDI 51-2.</title>
        <authorList>
            <person name="Choi D.H."/>
            <person name="Noh J.H."/>
            <person name="Kwon K.-K."/>
            <person name="Lee J.-H."/>
            <person name="Ryu J.-Y."/>
        </authorList>
    </citation>
    <scope>NUCLEOTIDE SEQUENCE [LARGE SCALE GENOMIC DNA]</scope>
    <source>
        <strain evidence="20 21">KORDI 51-2</strain>
    </source>
</reference>
<evidence type="ECO:0000256" key="9">
    <source>
        <dbReference type="ARBA" id="ARBA00022679"/>
    </source>
</evidence>
<evidence type="ECO:0000256" key="16">
    <source>
        <dbReference type="ARBA" id="ARBA00032853"/>
    </source>
</evidence>
<comment type="catalytic activity">
    <reaction evidence="17 19">
        <text>alpha-ribazole + adenosylcob(III)inamide-GDP = adenosylcob(III)alamin + GMP + H(+)</text>
        <dbReference type="Rhea" id="RHEA:16049"/>
        <dbReference type="ChEBI" id="CHEBI:10329"/>
        <dbReference type="ChEBI" id="CHEBI:15378"/>
        <dbReference type="ChEBI" id="CHEBI:18408"/>
        <dbReference type="ChEBI" id="CHEBI:58115"/>
        <dbReference type="ChEBI" id="CHEBI:60487"/>
        <dbReference type="EC" id="2.7.8.26"/>
    </reaction>
</comment>
<dbReference type="OrthoDB" id="9794626at2"/>